<evidence type="ECO:0000256" key="6">
    <source>
        <dbReference type="ARBA" id="ARBA00023033"/>
    </source>
</evidence>
<dbReference type="InterPro" id="IPR050121">
    <property type="entry name" value="Cytochrome_P450_monoxygenase"/>
</dbReference>
<feature type="binding site" description="axial binding residue" evidence="7">
    <location>
        <position position="442"/>
    </location>
    <ligand>
        <name>heme</name>
        <dbReference type="ChEBI" id="CHEBI:30413"/>
    </ligand>
    <ligandPart>
        <name>Fe</name>
        <dbReference type="ChEBI" id="CHEBI:18248"/>
    </ligandPart>
</feature>
<organism evidence="10 11">
    <name type="scientific">Trichoderma cornu-damae</name>
    <dbReference type="NCBI Taxonomy" id="654480"/>
    <lineage>
        <taxon>Eukaryota</taxon>
        <taxon>Fungi</taxon>
        <taxon>Dikarya</taxon>
        <taxon>Ascomycota</taxon>
        <taxon>Pezizomycotina</taxon>
        <taxon>Sordariomycetes</taxon>
        <taxon>Hypocreomycetidae</taxon>
        <taxon>Hypocreales</taxon>
        <taxon>Hypocreaceae</taxon>
        <taxon>Trichoderma</taxon>
    </lineage>
</organism>
<dbReference type="PRINTS" id="PR00385">
    <property type="entry name" value="P450"/>
</dbReference>
<evidence type="ECO:0000256" key="3">
    <source>
        <dbReference type="ARBA" id="ARBA00022617"/>
    </source>
</evidence>
<dbReference type="Gene3D" id="1.10.630.10">
    <property type="entry name" value="Cytochrome P450"/>
    <property type="match status" value="1"/>
</dbReference>
<proteinExistence type="inferred from homology"/>
<comment type="similarity">
    <text evidence="2 8">Belongs to the cytochrome P450 family.</text>
</comment>
<dbReference type="InterPro" id="IPR036396">
    <property type="entry name" value="Cyt_P450_sf"/>
</dbReference>
<evidence type="ECO:0000256" key="4">
    <source>
        <dbReference type="ARBA" id="ARBA00022723"/>
    </source>
</evidence>
<dbReference type="OrthoDB" id="1470350at2759"/>
<keyword evidence="11" id="KW-1185">Reference proteome</keyword>
<sequence>MATFLHVVGTSVAAGLFCLALVYYAFLQPPKYPLGIPAIPFWVALIPLVQDVDQKDIFRKYVQKPLEEHGAVKMFFGSQWNVLVHRSDYIAAMFKNEDNYQKSGNQKKIPGSVLASFLGDNIISSYGDNWRLYQGIMKPGLQRSFEHDFSSLHKNAQRLCAILLDQQQQQQQRFPTGGVLVQEIFQRYTIANFAQALFRTDFGTLESSEAYLNKLQSSIKREIFKPIFMNFPFLDSLGFPSREKARRLASHFTDRLVAAVKESASKHEPDDTSTYLGDLLLAARKSGQLAEQQFRDNVTVAFVAGQENPQLGLLSTVYLLAKHQAEIDAMGAELPSMEAMQDMPLLTSVVLESLRLLPPIGQLINRRASKPLLLGDNIFIPQGTYLGYNCYSTNRDRKAWGPDAEEFRPERWGDTAQAIQKNFRRRKARSEFITFHGGRRACLGERFALVELKTTIFVLCRSLAWTLDPTWADKLTPVRVII</sequence>
<keyword evidence="6 8" id="KW-0503">Monooxygenase</keyword>
<dbReference type="PANTHER" id="PTHR24305">
    <property type="entry name" value="CYTOCHROME P450"/>
    <property type="match status" value="1"/>
</dbReference>
<reference evidence="10" key="1">
    <citation type="submission" date="2021-08" db="EMBL/GenBank/DDBJ databases">
        <title>Chromosome-Level Trichoderma cornu-damae using Hi-C Data.</title>
        <authorList>
            <person name="Kim C.S."/>
        </authorList>
    </citation>
    <scope>NUCLEOTIDE SEQUENCE</scope>
    <source>
        <strain evidence="10">KA19-0412C</strain>
    </source>
</reference>
<evidence type="ECO:0000313" key="10">
    <source>
        <dbReference type="EMBL" id="KAH6603631.1"/>
    </source>
</evidence>
<dbReference type="GO" id="GO:0004497">
    <property type="term" value="F:monooxygenase activity"/>
    <property type="evidence" value="ECO:0007669"/>
    <property type="project" value="UniProtKB-KW"/>
</dbReference>
<dbReference type="InterPro" id="IPR002403">
    <property type="entry name" value="Cyt_P450_E_grp-IV"/>
</dbReference>
<name>A0A9P8QFG9_9HYPO</name>
<dbReference type="PANTHER" id="PTHR24305:SF223">
    <property type="entry name" value="CYTOCHROME P450-DIT2"/>
    <property type="match status" value="1"/>
</dbReference>
<accession>A0A9P8QFG9</accession>
<dbReference type="EMBL" id="JAIWOZ010000007">
    <property type="protein sequence ID" value="KAH6603631.1"/>
    <property type="molecule type" value="Genomic_DNA"/>
</dbReference>
<keyword evidence="9" id="KW-0472">Membrane</keyword>
<evidence type="ECO:0000256" key="1">
    <source>
        <dbReference type="ARBA" id="ARBA00001971"/>
    </source>
</evidence>
<evidence type="ECO:0000313" key="11">
    <source>
        <dbReference type="Proteomes" id="UP000827724"/>
    </source>
</evidence>
<comment type="caution">
    <text evidence="10">The sequence shown here is derived from an EMBL/GenBank/DDBJ whole genome shotgun (WGS) entry which is preliminary data.</text>
</comment>
<dbReference type="GO" id="GO:0020037">
    <property type="term" value="F:heme binding"/>
    <property type="evidence" value="ECO:0007669"/>
    <property type="project" value="InterPro"/>
</dbReference>
<gene>
    <name evidence="10" type="ORF">Trco_008406</name>
</gene>
<dbReference type="InterPro" id="IPR017972">
    <property type="entry name" value="Cyt_P450_CS"/>
</dbReference>
<dbReference type="GO" id="GO:0005506">
    <property type="term" value="F:iron ion binding"/>
    <property type="evidence" value="ECO:0007669"/>
    <property type="project" value="InterPro"/>
</dbReference>
<dbReference type="InterPro" id="IPR001128">
    <property type="entry name" value="Cyt_P450"/>
</dbReference>
<dbReference type="PRINTS" id="PR00465">
    <property type="entry name" value="EP450IV"/>
</dbReference>
<comment type="cofactor">
    <cofactor evidence="1 7">
        <name>heme</name>
        <dbReference type="ChEBI" id="CHEBI:30413"/>
    </cofactor>
</comment>
<dbReference type="Proteomes" id="UP000827724">
    <property type="component" value="Unassembled WGS sequence"/>
</dbReference>
<evidence type="ECO:0000256" key="9">
    <source>
        <dbReference type="SAM" id="Phobius"/>
    </source>
</evidence>
<dbReference type="AlphaFoldDB" id="A0A9P8QFG9"/>
<dbReference type="PROSITE" id="PS00086">
    <property type="entry name" value="CYTOCHROME_P450"/>
    <property type="match status" value="1"/>
</dbReference>
<evidence type="ECO:0000256" key="8">
    <source>
        <dbReference type="RuleBase" id="RU000461"/>
    </source>
</evidence>
<feature type="transmembrane region" description="Helical" evidence="9">
    <location>
        <begin position="7"/>
        <end position="26"/>
    </location>
</feature>
<dbReference type="CDD" id="cd11070">
    <property type="entry name" value="CYP56-like"/>
    <property type="match status" value="1"/>
</dbReference>
<keyword evidence="3 7" id="KW-0349">Heme</keyword>
<keyword evidence="4 7" id="KW-0479">Metal-binding</keyword>
<evidence type="ECO:0000256" key="2">
    <source>
        <dbReference type="ARBA" id="ARBA00010617"/>
    </source>
</evidence>
<dbReference type="GO" id="GO:0016705">
    <property type="term" value="F:oxidoreductase activity, acting on paired donors, with incorporation or reduction of molecular oxygen"/>
    <property type="evidence" value="ECO:0007669"/>
    <property type="project" value="InterPro"/>
</dbReference>
<dbReference type="Pfam" id="PF00067">
    <property type="entry name" value="p450"/>
    <property type="match status" value="1"/>
</dbReference>
<keyword evidence="9" id="KW-1133">Transmembrane helix</keyword>
<evidence type="ECO:0000256" key="7">
    <source>
        <dbReference type="PIRSR" id="PIRSR602403-1"/>
    </source>
</evidence>
<dbReference type="SUPFAM" id="SSF48264">
    <property type="entry name" value="Cytochrome P450"/>
    <property type="match status" value="1"/>
</dbReference>
<protein>
    <submittedName>
        <fullName evidence="10">Cytochrome P450 family protein</fullName>
    </submittedName>
</protein>
<keyword evidence="8" id="KW-0560">Oxidoreductase</keyword>
<keyword evidence="9" id="KW-0812">Transmembrane</keyword>
<keyword evidence="5 7" id="KW-0408">Iron</keyword>
<evidence type="ECO:0000256" key="5">
    <source>
        <dbReference type="ARBA" id="ARBA00023004"/>
    </source>
</evidence>